<accession>A0A9W8C363</accession>
<dbReference type="PANTHER" id="PTHR24103">
    <property type="entry name" value="E3 UBIQUITIN-PROTEIN LIGASE TRIM"/>
    <property type="match status" value="1"/>
</dbReference>
<name>A0A9W8C363_TRIRA</name>
<dbReference type="InterPro" id="IPR001870">
    <property type="entry name" value="B30.2/SPRY"/>
</dbReference>
<keyword evidence="2 4" id="KW-0863">Zinc-finger</keyword>
<evidence type="ECO:0000313" key="8">
    <source>
        <dbReference type="EMBL" id="KAI7806278.1"/>
    </source>
</evidence>
<evidence type="ECO:0000256" key="3">
    <source>
        <dbReference type="ARBA" id="ARBA00022833"/>
    </source>
</evidence>
<dbReference type="InterPro" id="IPR050143">
    <property type="entry name" value="TRIM/RBCC"/>
</dbReference>
<dbReference type="SMART" id="SM00336">
    <property type="entry name" value="BBOX"/>
    <property type="match status" value="1"/>
</dbReference>
<dbReference type="GO" id="GO:0008270">
    <property type="term" value="F:zinc ion binding"/>
    <property type="evidence" value="ECO:0007669"/>
    <property type="project" value="UniProtKB-KW"/>
</dbReference>
<dbReference type="PROSITE" id="PS50119">
    <property type="entry name" value="ZF_BBOX"/>
    <property type="match status" value="1"/>
</dbReference>
<dbReference type="SUPFAM" id="SSF57845">
    <property type="entry name" value="B-box zinc-binding domain"/>
    <property type="match status" value="1"/>
</dbReference>
<evidence type="ECO:0000259" key="5">
    <source>
        <dbReference type="PROSITE" id="PS50089"/>
    </source>
</evidence>
<dbReference type="AlphaFoldDB" id="A0A9W8C363"/>
<dbReference type="InterPro" id="IPR013083">
    <property type="entry name" value="Znf_RING/FYVE/PHD"/>
</dbReference>
<keyword evidence="3" id="KW-0862">Zinc</keyword>
<feature type="domain" description="B30.2/SPRY" evidence="7">
    <location>
        <begin position="250"/>
        <end position="440"/>
    </location>
</feature>
<dbReference type="Gene3D" id="3.30.160.60">
    <property type="entry name" value="Classic Zinc Finger"/>
    <property type="match status" value="1"/>
</dbReference>
<dbReference type="SUPFAM" id="SSF49899">
    <property type="entry name" value="Concanavalin A-like lectins/glucanases"/>
    <property type="match status" value="1"/>
</dbReference>
<protein>
    <submittedName>
        <fullName evidence="8">Zinc-binding protein A33-like</fullName>
    </submittedName>
</protein>
<evidence type="ECO:0000256" key="4">
    <source>
        <dbReference type="PROSITE-ProRule" id="PRU00024"/>
    </source>
</evidence>
<organism evidence="8 9">
    <name type="scientific">Triplophysa rosa</name>
    <name type="common">Cave loach</name>
    <dbReference type="NCBI Taxonomy" id="992332"/>
    <lineage>
        <taxon>Eukaryota</taxon>
        <taxon>Metazoa</taxon>
        <taxon>Chordata</taxon>
        <taxon>Craniata</taxon>
        <taxon>Vertebrata</taxon>
        <taxon>Euteleostomi</taxon>
        <taxon>Actinopterygii</taxon>
        <taxon>Neopterygii</taxon>
        <taxon>Teleostei</taxon>
        <taxon>Ostariophysi</taxon>
        <taxon>Cypriniformes</taxon>
        <taxon>Nemacheilidae</taxon>
        <taxon>Triplophysa</taxon>
    </lineage>
</organism>
<proteinExistence type="predicted"/>
<dbReference type="InterPro" id="IPR027370">
    <property type="entry name" value="Znf-RING_euk"/>
</dbReference>
<feature type="domain" description="B box-type" evidence="6">
    <location>
        <begin position="88"/>
        <end position="129"/>
    </location>
</feature>
<dbReference type="InterPro" id="IPR017907">
    <property type="entry name" value="Znf_RING_CS"/>
</dbReference>
<dbReference type="InterPro" id="IPR013320">
    <property type="entry name" value="ConA-like_dom_sf"/>
</dbReference>
<dbReference type="SUPFAM" id="SSF57850">
    <property type="entry name" value="RING/U-box"/>
    <property type="match status" value="1"/>
</dbReference>
<dbReference type="PROSITE" id="PS00518">
    <property type="entry name" value="ZF_RING_1"/>
    <property type="match status" value="1"/>
</dbReference>
<dbReference type="Proteomes" id="UP001059041">
    <property type="component" value="Linkage Group LG8"/>
</dbReference>
<dbReference type="InterPro" id="IPR043136">
    <property type="entry name" value="B30.2/SPRY_sf"/>
</dbReference>
<dbReference type="Pfam" id="PF00643">
    <property type="entry name" value="zf-B_box"/>
    <property type="match status" value="1"/>
</dbReference>
<evidence type="ECO:0000313" key="9">
    <source>
        <dbReference type="Proteomes" id="UP001059041"/>
    </source>
</evidence>
<dbReference type="Pfam" id="PF13445">
    <property type="entry name" value="zf-RING_UBOX"/>
    <property type="match status" value="1"/>
</dbReference>
<dbReference type="Gene3D" id="3.30.40.10">
    <property type="entry name" value="Zinc/RING finger domain, C3HC4 (zinc finger)"/>
    <property type="match status" value="1"/>
</dbReference>
<dbReference type="InterPro" id="IPR000315">
    <property type="entry name" value="Znf_B-box"/>
</dbReference>
<sequence>MASKPLFSEEDLSCPVCCDIFVEPVVLSCSHSMCKTCLLNFWTTRTDDEFWECPVCRRKSSKSQPPCNLALKNLCEVFLRNKSQKAPDKLEFCSLHNEKIKLFCLEDKQPVCLVCQTSKKHKNHDLCPIDEIVQDQRVELKAMLKLIQQKLKLFKKIQLNNDQTIEHIKFQTQHTERQINMDFERLHSFLRNEEAARLAALREEETQKSHIMKERREKMMTEIANLSDIIKFLKKELKAEDILFLQNFNNTMERAQQASTPQDPEKIFESLMDVAKHLGNLQFRVWEKMQSIAQYNTVLSKPPDNPERFCDRHFVQGFEGFNSGTHCWDTVVSETTDWTVGIMEKSPNESKNDIWKIAHVSNHYEIESPTQSPIILSVKDKLLMVRVELDWEREKLSFFDPLTNTCLHTFTQHFTHTVFPVFGINSEHGALRVLPLESSVTLFQPKTNTV</sequence>
<dbReference type="InterPro" id="IPR001841">
    <property type="entry name" value="Znf_RING"/>
</dbReference>
<evidence type="ECO:0000256" key="1">
    <source>
        <dbReference type="ARBA" id="ARBA00022723"/>
    </source>
</evidence>
<reference evidence="8" key="1">
    <citation type="submission" date="2021-02" db="EMBL/GenBank/DDBJ databases">
        <title>Comparative genomics reveals that relaxation of natural selection precedes convergent phenotypic evolution of cavefish.</title>
        <authorList>
            <person name="Peng Z."/>
        </authorList>
    </citation>
    <scope>NUCLEOTIDE SEQUENCE</scope>
    <source>
        <tissue evidence="8">Muscle</tissue>
    </source>
</reference>
<dbReference type="PROSITE" id="PS50089">
    <property type="entry name" value="ZF_RING_2"/>
    <property type="match status" value="1"/>
</dbReference>
<dbReference type="SMART" id="SM00184">
    <property type="entry name" value="RING"/>
    <property type="match status" value="1"/>
</dbReference>
<keyword evidence="1" id="KW-0479">Metal-binding</keyword>
<evidence type="ECO:0000259" key="6">
    <source>
        <dbReference type="PROSITE" id="PS50119"/>
    </source>
</evidence>
<dbReference type="PROSITE" id="PS50188">
    <property type="entry name" value="B302_SPRY"/>
    <property type="match status" value="1"/>
</dbReference>
<dbReference type="InterPro" id="IPR003879">
    <property type="entry name" value="Butyrophylin_SPRY"/>
</dbReference>
<dbReference type="Gene3D" id="2.60.120.920">
    <property type="match status" value="1"/>
</dbReference>
<evidence type="ECO:0000256" key="2">
    <source>
        <dbReference type="ARBA" id="ARBA00022771"/>
    </source>
</evidence>
<dbReference type="PRINTS" id="PR01407">
    <property type="entry name" value="BUTYPHLNCDUF"/>
</dbReference>
<keyword evidence="9" id="KW-1185">Reference proteome</keyword>
<dbReference type="EMBL" id="JAFHDT010000008">
    <property type="protein sequence ID" value="KAI7806278.1"/>
    <property type="molecule type" value="Genomic_DNA"/>
</dbReference>
<gene>
    <name evidence="8" type="ORF">IRJ41_003262</name>
</gene>
<comment type="caution">
    <text evidence="8">The sequence shown here is derived from an EMBL/GenBank/DDBJ whole genome shotgun (WGS) entry which is preliminary data.</text>
</comment>
<evidence type="ECO:0000259" key="7">
    <source>
        <dbReference type="PROSITE" id="PS50188"/>
    </source>
</evidence>
<feature type="domain" description="RING-type" evidence="5">
    <location>
        <begin position="14"/>
        <end position="57"/>
    </location>
</feature>